<dbReference type="InterPro" id="IPR036611">
    <property type="entry name" value="Trigger_fac_ribosome-bd_sf"/>
</dbReference>
<dbReference type="InterPro" id="IPR001179">
    <property type="entry name" value="PPIase_FKBP_dom"/>
</dbReference>
<evidence type="ECO:0000256" key="15">
    <source>
        <dbReference type="SAM" id="Coils"/>
    </source>
</evidence>
<dbReference type="Pfam" id="PF05697">
    <property type="entry name" value="Trigger_N"/>
    <property type="match status" value="1"/>
</dbReference>
<dbReference type="AlphaFoldDB" id="A0A1I0AL90"/>
<dbReference type="FunFam" id="3.10.50.40:FF:000001">
    <property type="entry name" value="Trigger factor"/>
    <property type="match status" value="1"/>
</dbReference>
<dbReference type="GO" id="GO:0051083">
    <property type="term" value="P:'de novo' cotranslational protein folding"/>
    <property type="evidence" value="ECO:0007669"/>
    <property type="project" value="TreeGrafter"/>
</dbReference>
<dbReference type="EC" id="5.2.1.8" evidence="3 12"/>
<evidence type="ECO:0000256" key="14">
    <source>
        <dbReference type="RuleBase" id="RU003914"/>
    </source>
</evidence>
<dbReference type="SUPFAM" id="SSF102735">
    <property type="entry name" value="Trigger factor ribosome-binding domain"/>
    <property type="match status" value="1"/>
</dbReference>
<keyword evidence="15" id="KW-0175">Coiled coil</keyword>
<dbReference type="InterPro" id="IPR027304">
    <property type="entry name" value="Trigger_fact/SurA_dom_sf"/>
</dbReference>
<keyword evidence="9 12" id="KW-0131">Cell cycle</keyword>
<reference evidence="17 18" key="1">
    <citation type="submission" date="2016-10" db="EMBL/GenBank/DDBJ databases">
        <authorList>
            <person name="de Groot N.N."/>
        </authorList>
    </citation>
    <scope>NUCLEOTIDE SEQUENCE [LARGE SCALE GENOMIC DNA]</scope>
    <source>
        <strain evidence="17 18">KH1P1</strain>
    </source>
</reference>
<dbReference type="NCBIfam" id="TIGR00115">
    <property type="entry name" value="tig"/>
    <property type="match status" value="1"/>
</dbReference>
<evidence type="ECO:0000259" key="16">
    <source>
        <dbReference type="PROSITE" id="PS50059"/>
    </source>
</evidence>
<dbReference type="STRING" id="1526.SAMN02910262_00663"/>
<organism evidence="17 18">
    <name type="scientific">[Clostridium] aminophilum</name>
    <dbReference type="NCBI Taxonomy" id="1526"/>
    <lineage>
        <taxon>Bacteria</taxon>
        <taxon>Bacillati</taxon>
        <taxon>Bacillota</taxon>
        <taxon>Clostridia</taxon>
        <taxon>Lachnospirales</taxon>
        <taxon>Lachnospiraceae</taxon>
    </lineage>
</organism>
<feature type="coiled-coil region" evidence="15">
    <location>
        <begin position="264"/>
        <end position="302"/>
    </location>
</feature>
<evidence type="ECO:0000256" key="10">
    <source>
        <dbReference type="ARBA" id="ARBA00024849"/>
    </source>
</evidence>
<comment type="function">
    <text evidence="10 12">Involved in protein export. Acts as a chaperone by maintaining the newly synthesized protein in an open conformation. Functions as a peptidyl-prolyl cis-trans isomerase.</text>
</comment>
<keyword evidence="6 12" id="KW-0697">Rotamase</keyword>
<proteinExistence type="inferred from homology"/>
<comment type="catalytic activity">
    <reaction evidence="1 12 13">
        <text>[protein]-peptidylproline (omega=180) = [protein]-peptidylproline (omega=0)</text>
        <dbReference type="Rhea" id="RHEA:16237"/>
        <dbReference type="Rhea" id="RHEA-COMP:10747"/>
        <dbReference type="Rhea" id="RHEA-COMP:10748"/>
        <dbReference type="ChEBI" id="CHEBI:83833"/>
        <dbReference type="ChEBI" id="CHEBI:83834"/>
        <dbReference type="EC" id="5.2.1.8"/>
    </reaction>
</comment>
<dbReference type="PROSITE" id="PS50059">
    <property type="entry name" value="FKBP_PPIASE"/>
    <property type="match status" value="1"/>
</dbReference>
<evidence type="ECO:0000256" key="12">
    <source>
        <dbReference type="HAMAP-Rule" id="MF_00303"/>
    </source>
</evidence>
<dbReference type="GO" id="GO:0044183">
    <property type="term" value="F:protein folding chaperone"/>
    <property type="evidence" value="ECO:0007669"/>
    <property type="project" value="TreeGrafter"/>
</dbReference>
<dbReference type="Gene3D" id="3.30.70.1050">
    <property type="entry name" value="Trigger factor ribosome-binding domain"/>
    <property type="match status" value="1"/>
</dbReference>
<comment type="domain">
    <text evidence="12">Consists of 3 domains; the N-terminus binds the ribosome, the middle domain has PPIase activity, while the C-terminus has intrinsic chaperone activity on its own.</text>
</comment>
<dbReference type="GO" id="GO:0003755">
    <property type="term" value="F:peptidyl-prolyl cis-trans isomerase activity"/>
    <property type="evidence" value="ECO:0007669"/>
    <property type="project" value="UniProtKB-UniRule"/>
</dbReference>
<evidence type="ECO:0000313" key="17">
    <source>
        <dbReference type="EMBL" id="SES94089.1"/>
    </source>
</evidence>
<dbReference type="PANTHER" id="PTHR30560">
    <property type="entry name" value="TRIGGER FACTOR CHAPERONE AND PEPTIDYL-PROLYL CIS/TRANS ISOMERASE"/>
    <property type="match status" value="1"/>
</dbReference>
<evidence type="ECO:0000256" key="7">
    <source>
        <dbReference type="ARBA" id="ARBA00023186"/>
    </source>
</evidence>
<dbReference type="EMBL" id="FOIL01000002">
    <property type="protein sequence ID" value="SES94089.1"/>
    <property type="molecule type" value="Genomic_DNA"/>
</dbReference>
<comment type="similarity">
    <text evidence="2 12 14">Belongs to the FKBP-type PPIase family. Tig subfamily.</text>
</comment>
<keyword evidence="7 12" id="KW-0143">Chaperone</keyword>
<evidence type="ECO:0000256" key="13">
    <source>
        <dbReference type="PROSITE-ProRule" id="PRU00277"/>
    </source>
</evidence>
<dbReference type="SUPFAM" id="SSF54534">
    <property type="entry name" value="FKBP-like"/>
    <property type="match status" value="1"/>
</dbReference>
<dbReference type="HAMAP" id="MF_00303">
    <property type="entry name" value="Trigger_factor_Tig"/>
    <property type="match status" value="1"/>
</dbReference>
<accession>A0A1I0AL90</accession>
<keyword evidence="18" id="KW-1185">Reference proteome</keyword>
<evidence type="ECO:0000256" key="5">
    <source>
        <dbReference type="ARBA" id="ARBA00022618"/>
    </source>
</evidence>
<evidence type="ECO:0000256" key="11">
    <source>
        <dbReference type="ARBA" id="ARBA00029986"/>
    </source>
</evidence>
<dbReference type="RefSeq" id="WP_074648008.1">
    <property type="nucleotide sequence ID" value="NZ_FOIL01000002.1"/>
</dbReference>
<dbReference type="InterPro" id="IPR008880">
    <property type="entry name" value="Trigger_fac_C"/>
</dbReference>
<evidence type="ECO:0000313" key="18">
    <source>
        <dbReference type="Proteomes" id="UP000199820"/>
    </source>
</evidence>
<evidence type="ECO:0000256" key="9">
    <source>
        <dbReference type="ARBA" id="ARBA00023306"/>
    </source>
</evidence>
<dbReference type="PANTHER" id="PTHR30560:SF3">
    <property type="entry name" value="TRIGGER FACTOR-LIKE PROTEIN TIG, CHLOROPLASTIC"/>
    <property type="match status" value="1"/>
</dbReference>
<dbReference type="InterPro" id="IPR037041">
    <property type="entry name" value="Trigger_fac_C_sf"/>
</dbReference>
<dbReference type="InterPro" id="IPR008881">
    <property type="entry name" value="Trigger_fac_ribosome-bd_bac"/>
</dbReference>
<protein>
    <recommendedName>
        <fullName evidence="4 12">Trigger factor</fullName>
        <shortName evidence="12">TF</shortName>
        <ecNumber evidence="3 12">5.2.1.8</ecNumber>
    </recommendedName>
    <alternativeName>
        <fullName evidence="11 12">PPIase</fullName>
    </alternativeName>
</protein>
<dbReference type="InterPro" id="IPR046357">
    <property type="entry name" value="PPIase_dom_sf"/>
</dbReference>
<dbReference type="InterPro" id="IPR005215">
    <property type="entry name" value="Trig_fac"/>
</dbReference>
<dbReference type="Proteomes" id="UP000199820">
    <property type="component" value="Unassembled WGS sequence"/>
</dbReference>
<evidence type="ECO:0000256" key="2">
    <source>
        <dbReference type="ARBA" id="ARBA00005464"/>
    </source>
</evidence>
<feature type="domain" description="PPIase FKBP-type" evidence="16">
    <location>
        <begin position="163"/>
        <end position="245"/>
    </location>
</feature>
<evidence type="ECO:0000256" key="3">
    <source>
        <dbReference type="ARBA" id="ARBA00013194"/>
    </source>
</evidence>
<gene>
    <name evidence="12" type="primary">tig</name>
    <name evidence="17" type="ORF">SAMN04487771_100246</name>
</gene>
<evidence type="ECO:0000256" key="6">
    <source>
        <dbReference type="ARBA" id="ARBA00023110"/>
    </source>
</evidence>
<name>A0A1I0AL90_9FIRM</name>
<evidence type="ECO:0000256" key="8">
    <source>
        <dbReference type="ARBA" id="ARBA00023235"/>
    </source>
</evidence>
<dbReference type="Gene3D" id="3.10.50.40">
    <property type="match status" value="1"/>
</dbReference>
<keyword evidence="12" id="KW-0963">Cytoplasm</keyword>
<dbReference type="OrthoDB" id="9767721at2"/>
<keyword evidence="5 12" id="KW-0132">Cell division</keyword>
<dbReference type="PIRSF" id="PIRSF003095">
    <property type="entry name" value="Trigger_factor"/>
    <property type="match status" value="1"/>
</dbReference>
<comment type="subcellular location">
    <subcellularLocation>
        <location evidence="12">Cytoplasm</location>
    </subcellularLocation>
    <text evidence="12">About half TF is bound to the ribosome near the polypeptide exit tunnel while the other half is free in the cytoplasm.</text>
</comment>
<dbReference type="GO" id="GO:0051301">
    <property type="term" value="P:cell division"/>
    <property type="evidence" value="ECO:0007669"/>
    <property type="project" value="UniProtKB-KW"/>
</dbReference>
<dbReference type="GO" id="GO:0015031">
    <property type="term" value="P:protein transport"/>
    <property type="evidence" value="ECO:0007669"/>
    <property type="project" value="UniProtKB-UniRule"/>
</dbReference>
<dbReference type="Pfam" id="PF00254">
    <property type="entry name" value="FKBP_C"/>
    <property type="match status" value="1"/>
</dbReference>
<dbReference type="GO" id="GO:0043335">
    <property type="term" value="P:protein unfolding"/>
    <property type="evidence" value="ECO:0007669"/>
    <property type="project" value="TreeGrafter"/>
</dbReference>
<dbReference type="Gene3D" id="1.10.3120.10">
    <property type="entry name" value="Trigger factor, C-terminal domain"/>
    <property type="match status" value="1"/>
</dbReference>
<evidence type="ECO:0000256" key="4">
    <source>
        <dbReference type="ARBA" id="ARBA00016902"/>
    </source>
</evidence>
<evidence type="ECO:0000256" key="1">
    <source>
        <dbReference type="ARBA" id="ARBA00000971"/>
    </source>
</evidence>
<dbReference type="SUPFAM" id="SSF109998">
    <property type="entry name" value="Triger factor/SurA peptide-binding domain-like"/>
    <property type="match status" value="1"/>
</dbReference>
<sequence length="428" mass="47637">MSVKVEKTDEKNIIKLTVEVPAEEFTAALNQAFNHNKKNINVPGFRKGHATRTMVEKIYGKGAFYEEAAQIVVNGSYRQAVEESKEDIVSGPAINIVEMEEGKTFVYEATVAVKPEVELGEYKGITVEKADDQVTDEDVENELKNIADRSARLVDVTGEIKSGDQTVIDFKGTVDGNAFNGGTAEDYPLTIGSNQFIPGFEDQIIGHKTGETFDVNVKFPEDYHAKDLAGKDAVFAVTVKSAKQKELPEINDEFADNHSEFSTLAEMKEDLKKKVQERKTAAAKTENENKVVEKVVENAKVELPQPMVDTECRSMIDNYANQLQSQGLSLQDYLKYTGQTIDSMMEQLKPNAVKNITTGLVLEAVAKAENIEVSDEDFEKEVQHMADQYKIELEQMKKFVTEDQKEQIVEGLARTKAIDFLVGAANLQ</sequence>
<dbReference type="Pfam" id="PF05698">
    <property type="entry name" value="Trigger_C"/>
    <property type="match status" value="1"/>
</dbReference>
<keyword evidence="8 12" id="KW-0413">Isomerase</keyword>
<dbReference type="GO" id="GO:0005737">
    <property type="term" value="C:cytoplasm"/>
    <property type="evidence" value="ECO:0007669"/>
    <property type="project" value="UniProtKB-SubCell"/>
</dbReference>
<dbReference type="eggNOG" id="COG0544">
    <property type="taxonomic scope" value="Bacteria"/>
</dbReference>
<dbReference type="GO" id="GO:0043022">
    <property type="term" value="F:ribosome binding"/>
    <property type="evidence" value="ECO:0007669"/>
    <property type="project" value="TreeGrafter"/>
</dbReference>